<dbReference type="SMART" id="SM00028">
    <property type="entry name" value="TPR"/>
    <property type="match status" value="5"/>
</dbReference>
<feature type="transmembrane region" description="Helical" evidence="1">
    <location>
        <begin position="349"/>
        <end position="366"/>
    </location>
</feature>
<accession>A0A098LJF6</accession>
<keyword evidence="1" id="KW-0472">Membrane</keyword>
<reference evidence="2 3" key="1">
    <citation type="submission" date="2014-09" db="EMBL/GenBank/DDBJ databases">
        <title>Sporocytophaga myxococcoides PG-01 genome sequencing.</title>
        <authorList>
            <person name="Liu L."/>
            <person name="Gao P.J."/>
            <person name="Chen G.J."/>
            <person name="Wang L.S."/>
        </authorList>
    </citation>
    <scope>NUCLEOTIDE SEQUENCE [LARGE SCALE GENOMIC DNA]</scope>
    <source>
        <strain evidence="2 3">PG-01</strain>
    </source>
</reference>
<feature type="transmembrane region" description="Helical" evidence="1">
    <location>
        <begin position="322"/>
        <end position="342"/>
    </location>
</feature>
<dbReference type="PANTHER" id="PTHR12558:SF13">
    <property type="entry name" value="CELL DIVISION CYCLE PROTEIN 27 HOMOLOG"/>
    <property type="match status" value="1"/>
</dbReference>
<dbReference type="eggNOG" id="COG0457">
    <property type="taxonomic scope" value="Bacteria"/>
</dbReference>
<keyword evidence="1" id="KW-1133">Transmembrane helix</keyword>
<evidence type="ECO:0000313" key="2">
    <source>
        <dbReference type="EMBL" id="GAL86542.1"/>
    </source>
</evidence>
<dbReference type="RefSeq" id="WP_045466612.1">
    <property type="nucleotide sequence ID" value="NZ_BBLT01000008.1"/>
</dbReference>
<dbReference type="InterPro" id="IPR011990">
    <property type="entry name" value="TPR-like_helical_dom_sf"/>
</dbReference>
<protein>
    <submittedName>
        <fullName evidence="2">Uncharacterized protein</fullName>
    </submittedName>
</protein>
<dbReference type="AlphaFoldDB" id="A0A098LJF6"/>
<organism evidence="2 3">
    <name type="scientific">Sporocytophaga myxococcoides</name>
    <dbReference type="NCBI Taxonomy" id="153721"/>
    <lineage>
        <taxon>Bacteria</taxon>
        <taxon>Pseudomonadati</taxon>
        <taxon>Bacteroidota</taxon>
        <taxon>Cytophagia</taxon>
        <taxon>Cytophagales</taxon>
        <taxon>Cytophagaceae</taxon>
        <taxon>Sporocytophaga</taxon>
    </lineage>
</organism>
<keyword evidence="3" id="KW-1185">Reference proteome</keyword>
<dbReference type="EMBL" id="BBLT01000008">
    <property type="protein sequence ID" value="GAL86542.1"/>
    <property type="molecule type" value="Genomic_DNA"/>
</dbReference>
<sequence>MEYFSTIEKAVYLIGIKRTKDAVSILKDVITNYPEAAHPHSLLSLCYADSKQHKAAIEEAKLAISMEPDSSFPHYALAYAHFSREKFSQAEYAIRQALAIDPDIDSYIHILAASLFNQGMYKECMNAVQHGLQINPNNNDLLTLKSLLYTNKGDLKRADEFINKSLYEDPENTIALARKGWLDLDKGSYKSAQTTFLSALSKDPMNEAAREGLLEVYKLKSKVFNFFISKSFRTFYFEFRWYTIFLILIFIKTLPIWFFLLSVYLLAGWYLSVLFNYILRFGEKTKYLITDRQKKQSDVFIIINLVVGVLTVIAGIKESHMLWKVVFILLAVLFIAIGTLEIEVKKDKWMSIGWGVLLIGILFLMFSYSLYIVAIASVFVICTYGLGWSVRFVRTSD</sequence>
<name>A0A098LJF6_9BACT</name>
<keyword evidence="1" id="KW-0812">Transmembrane</keyword>
<evidence type="ECO:0000256" key="1">
    <source>
        <dbReference type="SAM" id="Phobius"/>
    </source>
</evidence>
<comment type="caution">
    <text evidence="2">The sequence shown here is derived from an EMBL/GenBank/DDBJ whole genome shotgun (WGS) entry which is preliminary data.</text>
</comment>
<dbReference type="PANTHER" id="PTHR12558">
    <property type="entry name" value="CELL DIVISION CYCLE 16,23,27"/>
    <property type="match status" value="1"/>
</dbReference>
<dbReference type="Pfam" id="PF13181">
    <property type="entry name" value="TPR_8"/>
    <property type="match status" value="2"/>
</dbReference>
<evidence type="ECO:0000313" key="3">
    <source>
        <dbReference type="Proteomes" id="UP000030185"/>
    </source>
</evidence>
<feature type="transmembrane region" description="Helical" evidence="1">
    <location>
        <begin position="257"/>
        <end position="279"/>
    </location>
</feature>
<gene>
    <name evidence="2" type="ORF">MYP_3772</name>
</gene>
<feature type="transmembrane region" description="Helical" evidence="1">
    <location>
        <begin position="372"/>
        <end position="393"/>
    </location>
</feature>
<dbReference type="Gene3D" id="1.25.40.10">
    <property type="entry name" value="Tetratricopeptide repeat domain"/>
    <property type="match status" value="1"/>
</dbReference>
<feature type="transmembrane region" description="Helical" evidence="1">
    <location>
        <begin position="299"/>
        <end position="316"/>
    </location>
</feature>
<proteinExistence type="predicted"/>
<dbReference type="OrthoDB" id="9803982at2"/>
<dbReference type="STRING" id="153721.MYP_3772"/>
<dbReference type="Proteomes" id="UP000030185">
    <property type="component" value="Unassembled WGS sequence"/>
</dbReference>
<dbReference type="InterPro" id="IPR019734">
    <property type="entry name" value="TPR_rpt"/>
</dbReference>
<dbReference type="SUPFAM" id="SSF48452">
    <property type="entry name" value="TPR-like"/>
    <property type="match status" value="1"/>
</dbReference>